<comment type="caution">
    <text evidence="3">The sequence shown here is derived from an EMBL/GenBank/DDBJ whole genome shotgun (WGS) entry which is preliminary data.</text>
</comment>
<dbReference type="AlphaFoldDB" id="A0A8S2VWY0"/>
<evidence type="ECO:0000313" key="2">
    <source>
        <dbReference type="EMBL" id="CAF1605552.1"/>
    </source>
</evidence>
<feature type="non-terminal residue" evidence="3">
    <location>
        <position position="114"/>
    </location>
</feature>
<evidence type="ECO:0000313" key="4">
    <source>
        <dbReference type="Proteomes" id="UP000682733"/>
    </source>
</evidence>
<reference evidence="3" key="1">
    <citation type="submission" date="2021-02" db="EMBL/GenBank/DDBJ databases">
        <authorList>
            <person name="Nowell W R."/>
        </authorList>
    </citation>
    <scope>NUCLEOTIDE SEQUENCE</scope>
</reference>
<feature type="non-terminal residue" evidence="3">
    <location>
        <position position="1"/>
    </location>
</feature>
<feature type="coiled-coil region" evidence="1">
    <location>
        <begin position="4"/>
        <end position="108"/>
    </location>
</feature>
<dbReference type="EMBL" id="CAJNOK010051713">
    <property type="protein sequence ID" value="CAF1605552.1"/>
    <property type="molecule type" value="Genomic_DNA"/>
</dbReference>
<organism evidence="3 4">
    <name type="scientific">Didymodactylos carnosus</name>
    <dbReference type="NCBI Taxonomy" id="1234261"/>
    <lineage>
        <taxon>Eukaryota</taxon>
        <taxon>Metazoa</taxon>
        <taxon>Spiralia</taxon>
        <taxon>Gnathifera</taxon>
        <taxon>Rotifera</taxon>
        <taxon>Eurotatoria</taxon>
        <taxon>Bdelloidea</taxon>
        <taxon>Philodinida</taxon>
        <taxon>Philodinidae</taxon>
        <taxon>Didymodactylos</taxon>
    </lineage>
</organism>
<gene>
    <name evidence="2" type="ORF">OVA965_LOCUS42354</name>
    <name evidence="3" type="ORF">TMI583_LOCUS44242</name>
</gene>
<dbReference type="EMBL" id="CAJOBA010075689">
    <property type="protein sequence ID" value="CAF4416332.1"/>
    <property type="molecule type" value="Genomic_DNA"/>
</dbReference>
<proteinExistence type="predicted"/>
<accession>A0A8S2VWY0</accession>
<dbReference type="Proteomes" id="UP000682733">
    <property type="component" value="Unassembled WGS sequence"/>
</dbReference>
<evidence type="ECO:0000256" key="1">
    <source>
        <dbReference type="SAM" id="Coils"/>
    </source>
</evidence>
<protein>
    <submittedName>
        <fullName evidence="3">Uncharacterized protein</fullName>
    </submittedName>
</protein>
<name>A0A8S2VWY0_9BILA</name>
<evidence type="ECO:0000313" key="3">
    <source>
        <dbReference type="EMBL" id="CAF4416332.1"/>
    </source>
</evidence>
<dbReference type="Proteomes" id="UP000677228">
    <property type="component" value="Unassembled WGS sequence"/>
</dbReference>
<sequence>REQLSLDEQELQKLQDLYERCENERKRLKHEQQQLLNEQKQLLLEKANIERSLNEAQLLLRKATENIEKQILILNQLKLELDTLQQEYNVQTEKLAEQNALVDKLKREQDECKL</sequence>
<keyword evidence="1" id="KW-0175">Coiled coil</keyword>